<evidence type="ECO:0000256" key="1">
    <source>
        <dbReference type="SAM" id="MobiDB-lite"/>
    </source>
</evidence>
<evidence type="ECO:0000313" key="2">
    <source>
        <dbReference type="EMBL" id="JAD69202.1"/>
    </source>
</evidence>
<feature type="region of interest" description="Disordered" evidence="1">
    <location>
        <begin position="1"/>
        <end position="28"/>
    </location>
</feature>
<proteinExistence type="predicted"/>
<organism evidence="2">
    <name type="scientific">Arundo donax</name>
    <name type="common">Giant reed</name>
    <name type="synonym">Donax arundinaceus</name>
    <dbReference type="NCBI Taxonomy" id="35708"/>
    <lineage>
        <taxon>Eukaryota</taxon>
        <taxon>Viridiplantae</taxon>
        <taxon>Streptophyta</taxon>
        <taxon>Embryophyta</taxon>
        <taxon>Tracheophyta</taxon>
        <taxon>Spermatophyta</taxon>
        <taxon>Magnoliopsida</taxon>
        <taxon>Liliopsida</taxon>
        <taxon>Poales</taxon>
        <taxon>Poaceae</taxon>
        <taxon>PACMAD clade</taxon>
        <taxon>Arundinoideae</taxon>
        <taxon>Arundineae</taxon>
        <taxon>Arundo</taxon>
    </lineage>
</organism>
<accession>A0A0A9CCH8</accession>
<name>A0A0A9CCH8_ARUDO</name>
<dbReference type="EMBL" id="GBRH01228693">
    <property type="protein sequence ID" value="JAD69202.1"/>
    <property type="molecule type" value="Transcribed_RNA"/>
</dbReference>
<protein>
    <submittedName>
        <fullName evidence="2">Uncharacterized protein</fullName>
    </submittedName>
</protein>
<reference evidence="2" key="2">
    <citation type="journal article" date="2015" name="Data Brief">
        <title>Shoot transcriptome of the giant reed, Arundo donax.</title>
        <authorList>
            <person name="Barrero R.A."/>
            <person name="Guerrero F.D."/>
            <person name="Moolhuijzen P."/>
            <person name="Goolsby J.A."/>
            <person name="Tidwell J."/>
            <person name="Bellgard S.E."/>
            <person name="Bellgard M.I."/>
        </authorList>
    </citation>
    <scope>NUCLEOTIDE SEQUENCE</scope>
    <source>
        <tissue evidence="2">Shoot tissue taken approximately 20 cm above the soil surface</tissue>
    </source>
</reference>
<sequence length="28" mass="3186">MARSSEGGRADPTRQIDAADKKDKRRIR</sequence>
<dbReference type="AlphaFoldDB" id="A0A0A9CCH8"/>
<feature type="compositionally biased region" description="Basic and acidic residues" evidence="1">
    <location>
        <begin position="1"/>
        <end position="22"/>
    </location>
</feature>
<reference evidence="2" key="1">
    <citation type="submission" date="2014-09" db="EMBL/GenBank/DDBJ databases">
        <authorList>
            <person name="Magalhaes I.L.F."/>
            <person name="Oliveira U."/>
            <person name="Santos F.R."/>
            <person name="Vidigal T.H.D.A."/>
            <person name="Brescovit A.D."/>
            <person name="Santos A.J."/>
        </authorList>
    </citation>
    <scope>NUCLEOTIDE SEQUENCE</scope>
    <source>
        <tissue evidence="2">Shoot tissue taken approximately 20 cm above the soil surface</tissue>
    </source>
</reference>